<feature type="coiled-coil region" evidence="3">
    <location>
        <begin position="205"/>
        <end position="232"/>
    </location>
</feature>
<evidence type="ECO:0000259" key="5">
    <source>
        <dbReference type="PROSITE" id="PS50887"/>
    </source>
</evidence>
<evidence type="ECO:0000313" key="7">
    <source>
        <dbReference type="Proteomes" id="UP000193623"/>
    </source>
</evidence>
<comment type="catalytic activity">
    <reaction evidence="2">
        <text>2 GTP = 3',3'-c-di-GMP + 2 diphosphate</text>
        <dbReference type="Rhea" id="RHEA:24898"/>
        <dbReference type="ChEBI" id="CHEBI:33019"/>
        <dbReference type="ChEBI" id="CHEBI:37565"/>
        <dbReference type="ChEBI" id="CHEBI:58805"/>
        <dbReference type="EC" id="2.7.7.65"/>
    </reaction>
</comment>
<keyword evidence="6" id="KW-0548">Nucleotidyltransferase</keyword>
<dbReference type="GO" id="GO:1902201">
    <property type="term" value="P:negative regulation of bacterial-type flagellum-dependent cell motility"/>
    <property type="evidence" value="ECO:0007669"/>
    <property type="project" value="TreeGrafter"/>
</dbReference>
<keyword evidence="3" id="KW-0175">Coiled coil</keyword>
<keyword evidence="4" id="KW-1133">Transmembrane helix</keyword>
<dbReference type="InterPro" id="IPR050469">
    <property type="entry name" value="Diguanylate_Cyclase"/>
</dbReference>
<dbReference type="PANTHER" id="PTHR45138:SF9">
    <property type="entry name" value="DIGUANYLATE CYCLASE DGCM-RELATED"/>
    <property type="match status" value="1"/>
</dbReference>
<evidence type="ECO:0000256" key="2">
    <source>
        <dbReference type="ARBA" id="ARBA00034247"/>
    </source>
</evidence>
<dbReference type="InterPro" id="IPR000160">
    <property type="entry name" value="GGDEF_dom"/>
</dbReference>
<dbReference type="Pfam" id="PF00990">
    <property type="entry name" value="GGDEF"/>
    <property type="match status" value="1"/>
</dbReference>
<evidence type="ECO:0000313" key="6">
    <source>
        <dbReference type="EMBL" id="SLN21843.1"/>
    </source>
</evidence>
<dbReference type="SUPFAM" id="SSF55073">
    <property type="entry name" value="Nucleotide cyclase"/>
    <property type="match status" value="1"/>
</dbReference>
<feature type="transmembrane region" description="Helical" evidence="4">
    <location>
        <begin position="12"/>
        <end position="32"/>
    </location>
</feature>
<evidence type="ECO:0000256" key="1">
    <source>
        <dbReference type="ARBA" id="ARBA00012528"/>
    </source>
</evidence>
<dbReference type="InterPro" id="IPR043128">
    <property type="entry name" value="Rev_trsase/Diguanyl_cyclase"/>
</dbReference>
<feature type="transmembrane region" description="Helical" evidence="4">
    <location>
        <begin position="52"/>
        <end position="70"/>
    </location>
</feature>
<dbReference type="GO" id="GO:0005886">
    <property type="term" value="C:plasma membrane"/>
    <property type="evidence" value="ECO:0007669"/>
    <property type="project" value="TreeGrafter"/>
</dbReference>
<dbReference type="PROSITE" id="PS50887">
    <property type="entry name" value="GGDEF"/>
    <property type="match status" value="1"/>
</dbReference>
<gene>
    <name evidence="6" type="primary">ycdT_2</name>
    <name evidence="6" type="ORF">PSJ8397_00855</name>
</gene>
<keyword evidence="4" id="KW-0472">Membrane</keyword>
<reference evidence="6 7" key="1">
    <citation type="submission" date="2017-03" db="EMBL/GenBank/DDBJ databases">
        <authorList>
            <person name="Afonso C.L."/>
            <person name="Miller P.J."/>
            <person name="Scott M.A."/>
            <person name="Spackman E."/>
            <person name="Goraichik I."/>
            <person name="Dimitrov K.M."/>
            <person name="Suarez D.L."/>
            <person name="Swayne D.E."/>
        </authorList>
    </citation>
    <scope>NUCLEOTIDE SEQUENCE [LARGE SCALE GENOMIC DNA]</scope>
    <source>
        <strain evidence="6 7">CECT 8397</strain>
    </source>
</reference>
<keyword evidence="4" id="KW-0812">Transmembrane</keyword>
<keyword evidence="7" id="KW-1185">Reference proteome</keyword>
<dbReference type="GO" id="GO:0052621">
    <property type="term" value="F:diguanylate cyclase activity"/>
    <property type="evidence" value="ECO:0007669"/>
    <property type="project" value="UniProtKB-EC"/>
</dbReference>
<keyword evidence="6" id="KW-0808">Transferase</keyword>
<evidence type="ECO:0000256" key="4">
    <source>
        <dbReference type="SAM" id="Phobius"/>
    </source>
</evidence>
<dbReference type="SMART" id="SM00267">
    <property type="entry name" value="GGDEF"/>
    <property type="match status" value="1"/>
</dbReference>
<dbReference type="PANTHER" id="PTHR45138">
    <property type="entry name" value="REGULATORY COMPONENTS OF SENSORY TRANSDUCTION SYSTEM"/>
    <property type="match status" value="1"/>
</dbReference>
<sequence>MRKPMSKLSFLLIPWSGVFAAAFITTVGAVLLANSVLPFFYDGEILAETQRMTPFVTSITAFPFCCFVWAQVRYNILLGLELRNLVERDRLTDVATRDYFFSKLKSRPDSYGVSLMVDIDHFKSVNDTYGHLAGDDVIVAVADVMRDTVRENDIVCRFGGEEFVVFLDRADKAAGAKIAERIRADVAARVTQTGVGPVRVTVSVGGSLKEELENIEQTIQRADEALYQAKSLGRNRTVMDWDKQMAA</sequence>
<organism evidence="6 7">
    <name type="scientific">Pseudooctadecabacter jejudonensis</name>
    <dbReference type="NCBI Taxonomy" id="1391910"/>
    <lineage>
        <taxon>Bacteria</taxon>
        <taxon>Pseudomonadati</taxon>
        <taxon>Pseudomonadota</taxon>
        <taxon>Alphaproteobacteria</taxon>
        <taxon>Rhodobacterales</taxon>
        <taxon>Paracoccaceae</taxon>
        <taxon>Pseudooctadecabacter</taxon>
    </lineage>
</organism>
<dbReference type="NCBIfam" id="TIGR00254">
    <property type="entry name" value="GGDEF"/>
    <property type="match status" value="1"/>
</dbReference>
<protein>
    <recommendedName>
        <fullName evidence="1">diguanylate cyclase</fullName>
        <ecNumber evidence="1">2.7.7.65</ecNumber>
    </recommendedName>
</protein>
<dbReference type="CDD" id="cd01949">
    <property type="entry name" value="GGDEF"/>
    <property type="match status" value="1"/>
</dbReference>
<dbReference type="InterPro" id="IPR029787">
    <property type="entry name" value="Nucleotide_cyclase"/>
</dbReference>
<dbReference type="EMBL" id="FWFT01000001">
    <property type="protein sequence ID" value="SLN21843.1"/>
    <property type="molecule type" value="Genomic_DNA"/>
</dbReference>
<evidence type="ECO:0000256" key="3">
    <source>
        <dbReference type="SAM" id="Coils"/>
    </source>
</evidence>
<dbReference type="GO" id="GO:0043709">
    <property type="term" value="P:cell adhesion involved in single-species biofilm formation"/>
    <property type="evidence" value="ECO:0007669"/>
    <property type="project" value="TreeGrafter"/>
</dbReference>
<accession>A0A1Y5RQC8</accession>
<dbReference type="Gene3D" id="3.30.70.270">
    <property type="match status" value="1"/>
</dbReference>
<proteinExistence type="predicted"/>
<dbReference type="FunFam" id="3.30.70.270:FF:000001">
    <property type="entry name" value="Diguanylate cyclase domain protein"/>
    <property type="match status" value="1"/>
</dbReference>
<feature type="domain" description="GGDEF" evidence="5">
    <location>
        <begin position="110"/>
        <end position="242"/>
    </location>
</feature>
<dbReference type="Proteomes" id="UP000193623">
    <property type="component" value="Unassembled WGS sequence"/>
</dbReference>
<dbReference type="AlphaFoldDB" id="A0A1Y5RQC8"/>
<name>A0A1Y5RQC8_9RHOB</name>
<dbReference type="EC" id="2.7.7.65" evidence="1"/>